<protein>
    <submittedName>
        <fullName evidence="2">Uncharacterized protein</fullName>
    </submittedName>
</protein>
<keyword evidence="3" id="KW-1185">Reference proteome</keyword>
<dbReference type="EMBL" id="NBSK02000008">
    <property type="protein sequence ID" value="KAJ0190345.1"/>
    <property type="molecule type" value="Genomic_DNA"/>
</dbReference>
<accession>A0A9R1WVB2</accession>
<organism evidence="2 3">
    <name type="scientific">Lactuca sativa</name>
    <name type="common">Garden lettuce</name>
    <dbReference type="NCBI Taxonomy" id="4236"/>
    <lineage>
        <taxon>Eukaryota</taxon>
        <taxon>Viridiplantae</taxon>
        <taxon>Streptophyta</taxon>
        <taxon>Embryophyta</taxon>
        <taxon>Tracheophyta</taxon>
        <taxon>Spermatophyta</taxon>
        <taxon>Magnoliopsida</taxon>
        <taxon>eudicotyledons</taxon>
        <taxon>Gunneridae</taxon>
        <taxon>Pentapetalae</taxon>
        <taxon>asterids</taxon>
        <taxon>campanulids</taxon>
        <taxon>Asterales</taxon>
        <taxon>Asteraceae</taxon>
        <taxon>Cichorioideae</taxon>
        <taxon>Cichorieae</taxon>
        <taxon>Lactucinae</taxon>
        <taxon>Lactuca</taxon>
    </lineage>
</organism>
<dbReference type="AlphaFoldDB" id="A0A9R1WVB2"/>
<feature type="region of interest" description="Disordered" evidence="1">
    <location>
        <begin position="44"/>
        <end position="72"/>
    </location>
</feature>
<sequence>MGYKVIYVKGLARSSSGGILSSITYEANEIASFVLASITNRSKKNKGNFNKVNLDKDKGIGESSTESTPDRNNDVQVHSFILIES</sequence>
<comment type="caution">
    <text evidence="2">The sequence shown here is derived from an EMBL/GenBank/DDBJ whole genome shotgun (WGS) entry which is preliminary data.</text>
</comment>
<evidence type="ECO:0000256" key="1">
    <source>
        <dbReference type="SAM" id="MobiDB-lite"/>
    </source>
</evidence>
<reference evidence="2 3" key="1">
    <citation type="journal article" date="2017" name="Nat. Commun.">
        <title>Genome assembly with in vitro proximity ligation data and whole-genome triplication in lettuce.</title>
        <authorList>
            <person name="Reyes-Chin-Wo S."/>
            <person name="Wang Z."/>
            <person name="Yang X."/>
            <person name="Kozik A."/>
            <person name="Arikit S."/>
            <person name="Song C."/>
            <person name="Xia L."/>
            <person name="Froenicke L."/>
            <person name="Lavelle D.O."/>
            <person name="Truco M.J."/>
            <person name="Xia R."/>
            <person name="Zhu S."/>
            <person name="Xu C."/>
            <person name="Xu H."/>
            <person name="Xu X."/>
            <person name="Cox K."/>
            <person name="Korf I."/>
            <person name="Meyers B.C."/>
            <person name="Michelmore R.W."/>
        </authorList>
    </citation>
    <scope>NUCLEOTIDE SEQUENCE [LARGE SCALE GENOMIC DNA]</scope>
    <source>
        <strain evidence="3">cv. Salinas</strain>
        <tissue evidence="2">Seedlings</tissue>
    </source>
</reference>
<proteinExistence type="predicted"/>
<gene>
    <name evidence="2" type="ORF">LSAT_V11C800433990</name>
</gene>
<name>A0A9R1WVB2_LACSA</name>
<evidence type="ECO:0000313" key="2">
    <source>
        <dbReference type="EMBL" id="KAJ0190345.1"/>
    </source>
</evidence>
<dbReference type="Proteomes" id="UP000235145">
    <property type="component" value="Unassembled WGS sequence"/>
</dbReference>
<evidence type="ECO:0000313" key="3">
    <source>
        <dbReference type="Proteomes" id="UP000235145"/>
    </source>
</evidence>